<dbReference type="InterPro" id="IPR011048">
    <property type="entry name" value="Haem_d1_sf"/>
</dbReference>
<dbReference type="Gene3D" id="2.130.10.10">
    <property type="entry name" value="YVTN repeat-like/Quinoprotein amine dehydrogenase"/>
    <property type="match status" value="2"/>
</dbReference>
<feature type="signal peptide" evidence="1">
    <location>
        <begin position="1"/>
        <end position="21"/>
    </location>
</feature>
<feature type="chain" id="PRO_5010303679" evidence="1">
    <location>
        <begin position="22"/>
        <end position="333"/>
    </location>
</feature>
<evidence type="ECO:0000313" key="4">
    <source>
        <dbReference type="Proteomes" id="UP000182409"/>
    </source>
</evidence>
<keyword evidence="1" id="KW-0732">Signal</keyword>
<dbReference type="AlphaFoldDB" id="A0A1H4JAM6"/>
<dbReference type="PANTHER" id="PTHR47197:SF3">
    <property type="entry name" value="DIHYDRO-HEME D1 DEHYDROGENASE"/>
    <property type="match status" value="1"/>
</dbReference>
<sequence>MKRYTASLAATCCLIAMSSIAQTPYKIVDQWKLGGTGGWDYLLADGAAHRLYITHNGRVEVVDTATGKAVGAVTGLKSTHGVALDPDGKTGYISDGAGNAVVIFDRSTFAVLATIPAGTNPDGIAYEPTTKTVWAFNGRSNNVSVIDPAKKEVVATIALPGKPEFPQVDGKGSIFVNIEDKNSIVKLDAAGKKAVATWALPGCESPSGMALDSDHSRLFSVCDGNKMPVTDAKTGKQIALATIGAGPDAAGYDAKAQLAFSSNGETGTLSVVDAANGYKTVQTLATKKGARTMAYDATNNRIYLMTAEYGAPAAGSKRPSVLPDTFTVLVVGK</sequence>
<dbReference type="RefSeq" id="WP_074652185.1">
    <property type="nucleotide sequence ID" value="NZ_FNSD01000001.1"/>
</dbReference>
<dbReference type="InterPro" id="IPR013658">
    <property type="entry name" value="SGL"/>
</dbReference>
<evidence type="ECO:0000256" key="1">
    <source>
        <dbReference type="SAM" id="SignalP"/>
    </source>
</evidence>
<dbReference type="PANTHER" id="PTHR47197">
    <property type="entry name" value="PROTEIN NIRF"/>
    <property type="match status" value="1"/>
</dbReference>
<protein>
    <submittedName>
        <fullName evidence="3">40-residue YVTN family beta-propeller repeat-containing protein</fullName>
    </submittedName>
</protein>
<evidence type="ECO:0000259" key="2">
    <source>
        <dbReference type="Pfam" id="PF08450"/>
    </source>
</evidence>
<dbReference type="Proteomes" id="UP000182409">
    <property type="component" value="Unassembled WGS sequence"/>
</dbReference>
<dbReference type="InterPro" id="IPR015943">
    <property type="entry name" value="WD40/YVTN_repeat-like_dom_sf"/>
</dbReference>
<dbReference type="SUPFAM" id="SSF51004">
    <property type="entry name" value="C-terminal (heme d1) domain of cytochrome cd1-nitrite reductase"/>
    <property type="match status" value="1"/>
</dbReference>
<name>A0A1H4JAM6_9BACT</name>
<dbReference type="Pfam" id="PF08450">
    <property type="entry name" value="SGL"/>
    <property type="match status" value="1"/>
</dbReference>
<reference evidence="3 4" key="1">
    <citation type="submission" date="2016-10" db="EMBL/GenBank/DDBJ databases">
        <authorList>
            <person name="de Groot N.N."/>
        </authorList>
    </citation>
    <scope>NUCLEOTIDE SEQUENCE [LARGE SCALE GENOMIC DNA]</scope>
    <source>
        <strain evidence="3 4">AB35.6</strain>
    </source>
</reference>
<dbReference type="OrthoDB" id="7187796at2"/>
<evidence type="ECO:0000313" key="3">
    <source>
        <dbReference type="EMBL" id="SEB43379.1"/>
    </source>
</evidence>
<gene>
    <name evidence="3" type="ORF">SAMN05443244_0489</name>
</gene>
<organism evidence="3 4">
    <name type="scientific">Terriglobus roseus</name>
    <dbReference type="NCBI Taxonomy" id="392734"/>
    <lineage>
        <taxon>Bacteria</taxon>
        <taxon>Pseudomonadati</taxon>
        <taxon>Acidobacteriota</taxon>
        <taxon>Terriglobia</taxon>
        <taxon>Terriglobales</taxon>
        <taxon>Acidobacteriaceae</taxon>
        <taxon>Terriglobus</taxon>
    </lineage>
</organism>
<feature type="domain" description="SMP-30/Gluconolactonase/LRE-like region" evidence="2">
    <location>
        <begin position="57"/>
        <end position="161"/>
    </location>
</feature>
<accession>A0A1H4JAM6</accession>
<proteinExistence type="predicted"/>
<dbReference type="InterPro" id="IPR051200">
    <property type="entry name" value="Host-pathogen_enzymatic-act"/>
</dbReference>
<dbReference type="EMBL" id="FNSD01000001">
    <property type="protein sequence ID" value="SEB43379.1"/>
    <property type="molecule type" value="Genomic_DNA"/>
</dbReference>